<sequence>MTRSRLQRFLMIALAGAALAGAALATNYSLWINGRTGGGVAGNYADFTYWGPAGTAAGVNKKAVNWDGYNHISDQNYLVRNALDCFCTGSNWCYIAAHSAGDLMIGYTLSLYGGTSRYKKNASPGSDGSCANSDGSTQTGWNIKWVNVAAGAGGGSELANAGDWALSEPLVSDLKTGTARALYDHNNTRAKMFYMWAGAKGTLYSFVLPGQDDEAVAYHSAGGVSGSGGGSYCNPSDWLCNDLTLGTAATEGGTAKWSNHSVVFRDTAEAYNHYTSGNWQGTVGLVRADMVQNAQ</sequence>
<dbReference type="RefSeq" id="WP_394486262.1">
    <property type="nucleotide sequence ID" value="NZ_JBIGIA010000001.1"/>
</dbReference>
<evidence type="ECO:0000313" key="3">
    <source>
        <dbReference type="Proteomes" id="UP001606305"/>
    </source>
</evidence>
<name>A0ABW7G130_9BURK</name>
<evidence type="ECO:0000256" key="1">
    <source>
        <dbReference type="SAM" id="SignalP"/>
    </source>
</evidence>
<proteinExistence type="predicted"/>
<gene>
    <name evidence="2" type="ORF">ACG00X_02075</name>
</gene>
<evidence type="ECO:0000313" key="2">
    <source>
        <dbReference type="EMBL" id="MFG6455608.1"/>
    </source>
</evidence>
<dbReference type="EMBL" id="JBIGIA010000001">
    <property type="protein sequence ID" value="MFG6455608.1"/>
    <property type="molecule type" value="Genomic_DNA"/>
</dbReference>
<feature type="signal peptide" evidence="1">
    <location>
        <begin position="1"/>
        <end position="25"/>
    </location>
</feature>
<feature type="chain" id="PRO_5045655912" evidence="1">
    <location>
        <begin position="26"/>
        <end position="295"/>
    </location>
</feature>
<reference evidence="2 3" key="1">
    <citation type="submission" date="2024-09" db="EMBL/GenBank/DDBJ databases">
        <title>Novel species of the genus Pelomonas and Roseateles isolated from streams.</title>
        <authorList>
            <person name="Lu H."/>
        </authorList>
    </citation>
    <scope>NUCLEOTIDE SEQUENCE [LARGE SCALE GENOMIC DNA]</scope>
    <source>
        <strain evidence="2 3">BYS96W</strain>
    </source>
</reference>
<accession>A0ABW7G130</accession>
<organism evidence="2 3">
    <name type="scientific">Pelomonas nitida</name>
    <dbReference type="NCBI Taxonomy" id="3299027"/>
    <lineage>
        <taxon>Bacteria</taxon>
        <taxon>Pseudomonadati</taxon>
        <taxon>Pseudomonadota</taxon>
        <taxon>Betaproteobacteria</taxon>
        <taxon>Burkholderiales</taxon>
        <taxon>Sphaerotilaceae</taxon>
        <taxon>Roseateles</taxon>
    </lineage>
</organism>
<comment type="caution">
    <text evidence="2">The sequence shown here is derived from an EMBL/GenBank/DDBJ whole genome shotgun (WGS) entry which is preliminary data.</text>
</comment>
<dbReference type="Proteomes" id="UP001606305">
    <property type="component" value="Unassembled WGS sequence"/>
</dbReference>
<keyword evidence="3" id="KW-1185">Reference proteome</keyword>
<protein>
    <submittedName>
        <fullName evidence="2">Uncharacterized protein</fullName>
    </submittedName>
</protein>
<keyword evidence="1" id="KW-0732">Signal</keyword>